<dbReference type="Pfam" id="PF20171">
    <property type="entry name" value="OpcA_G6PD_C"/>
    <property type="match status" value="1"/>
</dbReference>
<proteinExistence type="predicted"/>
<feature type="compositionally biased region" description="Basic and acidic residues" evidence="1">
    <location>
        <begin position="322"/>
        <end position="353"/>
    </location>
</feature>
<comment type="caution">
    <text evidence="4">The sequence shown here is derived from an EMBL/GenBank/DDBJ whole genome shotgun (WGS) entry which is preliminary data.</text>
</comment>
<dbReference type="Pfam" id="PF10128">
    <property type="entry name" value="OpcA_G6PD_assem"/>
    <property type="match status" value="1"/>
</dbReference>
<dbReference type="NCBIfam" id="TIGR00534">
    <property type="entry name" value="OpcA"/>
    <property type="match status" value="1"/>
</dbReference>
<dbReference type="InterPro" id="IPR004555">
    <property type="entry name" value="G6PDH_assembly_OpcA"/>
</dbReference>
<dbReference type="PANTHER" id="PTHR38658">
    <property type="entry name" value="OXPP CYCLE PROTEIN OPCA-RELATED"/>
    <property type="match status" value="1"/>
</dbReference>
<evidence type="ECO:0000313" key="4">
    <source>
        <dbReference type="EMBL" id="MFC6006117.1"/>
    </source>
</evidence>
<accession>A0ABW1JB01</accession>
<evidence type="ECO:0000256" key="1">
    <source>
        <dbReference type="SAM" id="MobiDB-lite"/>
    </source>
</evidence>
<feature type="domain" description="Glucose-6-phosphate dehydrogenase assembly protein OpcA N-terminal" evidence="2">
    <location>
        <begin position="51"/>
        <end position="160"/>
    </location>
</feature>
<dbReference type="PANTHER" id="PTHR38658:SF1">
    <property type="entry name" value="OXPP CYCLE PROTEIN OPCA-RELATED"/>
    <property type="match status" value="1"/>
</dbReference>
<name>A0ABW1JB01_9ACTN</name>
<reference evidence="5" key="1">
    <citation type="journal article" date="2019" name="Int. J. Syst. Evol. Microbiol.">
        <title>The Global Catalogue of Microorganisms (GCM) 10K type strain sequencing project: providing services to taxonomists for standard genome sequencing and annotation.</title>
        <authorList>
            <consortium name="The Broad Institute Genomics Platform"/>
            <consortium name="The Broad Institute Genome Sequencing Center for Infectious Disease"/>
            <person name="Wu L."/>
            <person name="Ma J."/>
        </authorList>
    </citation>
    <scope>NUCLEOTIDE SEQUENCE [LARGE SCALE GENOMIC DNA]</scope>
    <source>
        <strain evidence="5">KACC 14249</strain>
    </source>
</reference>
<feature type="region of interest" description="Disordered" evidence="1">
    <location>
        <begin position="314"/>
        <end position="380"/>
    </location>
</feature>
<evidence type="ECO:0000259" key="3">
    <source>
        <dbReference type="Pfam" id="PF20171"/>
    </source>
</evidence>
<organism evidence="4 5">
    <name type="scientific">Angustibacter luteus</name>
    <dbReference type="NCBI Taxonomy" id="658456"/>
    <lineage>
        <taxon>Bacteria</taxon>
        <taxon>Bacillati</taxon>
        <taxon>Actinomycetota</taxon>
        <taxon>Actinomycetes</taxon>
        <taxon>Kineosporiales</taxon>
        <taxon>Kineosporiaceae</taxon>
    </lineage>
</organism>
<dbReference type="InterPro" id="IPR046802">
    <property type="entry name" value="OpcA_G6PD_C"/>
</dbReference>
<evidence type="ECO:0000259" key="2">
    <source>
        <dbReference type="Pfam" id="PF10128"/>
    </source>
</evidence>
<feature type="domain" description="Glucose-6-phosphate dehydrogenase assembly protein OpcA C-terminal" evidence="3">
    <location>
        <begin position="166"/>
        <end position="296"/>
    </location>
</feature>
<evidence type="ECO:0000313" key="5">
    <source>
        <dbReference type="Proteomes" id="UP001596189"/>
    </source>
</evidence>
<feature type="compositionally biased region" description="Basic residues" evidence="1">
    <location>
        <begin position="357"/>
        <end position="380"/>
    </location>
</feature>
<keyword evidence="5" id="KW-1185">Reference proteome</keyword>
<dbReference type="InterPro" id="IPR046801">
    <property type="entry name" value="OpcA_G6PD_N"/>
</dbReference>
<dbReference type="Proteomes" id="UP001596189">
    <property type="component" value="Unassembled WGS sequence"/>
</dbReference>
<dbReference type="RefSeq" id="WP_345716978.1">
    <property type="nucleotide sequence ID" value="NZ_BAABFP010000005.1"/>
</dbReference>
<sequence>MIIDLPSTTTAAVNRKLVDLRDSGGAIALGRVLTLVIVTDEGEFEESIAAANDASREHPCRVIVIVEGNRRGAERMDAQVRVGGDAGASEVIVLRLYGQLAAHADSVVTPLLLPDSPLVVWWPGQAPKEPSKDPVGRMAQRRITDAAASANPRKELSRRRDTYAVGDTDLAWTRVTKWRGLLAAALDQPPYNPIEHITVTGASDSPSTDLLAAWLAETLRCTVTRARTKAGTGMASVRLARRSGPVDLVRADGAIATLTQPGQPDRRIALPRRDLAECLAEELRRLDQDEIYMETLQRGLGRLDAGRSVTASQAAAAGEAKPLAEAKQDARRAGRREAATARAIREASPEKAATKKAATKKPATKKTATKKATPRKPSAR</sequence>
<dbReference type="EMBL" id="JBHSRD010000002">
    <property type="protein sequence ID" value="MFC6006117.1"/>
    <property type="molecule type" value="Genomic_DNA"/>
</dbReference>
<protein>
    <submittedName>
        <fullName evidence="4">Glucose-6-phosphate dehydrogenase assembly protein OpcA</fullName>
    </submittedName>
</protein>
<gene>
    <name evidence="4" type="primary">opcA</name>
    <name evidence="4" type="ORF">ACFQDO_03145</name>
</gene>